<feature type="region of interest" description="Disordered" evidence="2">
    <location>
        <begin position="546"/>
        <end position="579"/>
    </location>
</feature>
<evidence type="ECO:0000256" key="2">
    <source>
        <dbReference type="SAM" id="MobiDB-lite"/>
    </source>
</evidence>
<feature type="region of interest" description="Disordered" evidence="2">
    <location>
        <begin position="405"/>
        <end position="527"/>
    </location>
</feature>
<dbReference type="GeneID" id="8240258"/>
<dbReference type="InParanoid" id="E0VQG3"/>
<protein>
    <recommendedName>
        <fullName evidence="3">CABIT domain-containing protein</fullName>
    </recommendedName>
</protein>
<organism>
    <name type="scientific">Pediculus humanus subsp. corporis</name>
    <name type="common">Body louse</name>
    <dbReference type="NCBI Taxonomy" id="121224"/>
    <lineage>
        <taxon>Eukaryota</taxon>
        <taxon>Metazoa</taxon>
        <taxon>Ecdysozoa</taxon>
        <taxon>Arthropoda</taxon>
        <taxon>Hexapoda</taxon>
        <taxon>Insecta</taxon>
        <taxon>Pterygota</taxon>
        <taxon>Neoptera</taxon>
        <taxon>Paraneoptera</taxon>
        <taxon>Psocodea</taxon>
        <taxon>Troctomorpha</taxon>
        <taxon>Phthiraptera</taxon>
        <taxon>Anoplura</taxon>
        <taxon>Pediculidae</taxon>
        <taxon>Pediculus</taxon>
    </lineage>
</organism>
<proteinExistence type="predicted"/>
<feature type="compositionally biased region" description="Polar residues" evidence="2">
    <location>
        <begin position="546"/>
        <end position="561"/>
    </location>
</feature>
<dbReference type="InterPro" id="IPR052281">
    <property type="entry name" value="GAREM"/>
</dbReference>
<name>E0VQG3_PEDHC</name>
<dbReference type="eggNOG" id="ENOG502QVCY">
    <property type="taxonomic scope" value="Eukaryota"/>
</dbReference>
<gene>
    <name evidence="5" type="primary">8240258</name>
    <name evidence="4" type="ORF">Phum_PHUM377430</name>
</gene>
<reference evidence="4" key="2">
    <citation type="submission" date="2007-04" db="EMBL/GenBank/DDBJ databases">
        <title>The genome of the human body louse.</title>
        <authorList>
            <consortium name="The Human Body Louse Genome Consortium"/>
            <person name="Kirkness E."/>
            <person name="Walenz B."/>
            <person name="Hass B."/>
            <person name="Bruggner R."/>
            <person name="Strausberg R."/>
        </authorList>
    </citation>
    <scope>NUCLEOTIDE SEQUENCE</scope>
    <source>
        <strain evidence="4">USDA</strain>
    </source>
</reference>
<feature type="compositionally biased region" description="Low complexity" evidence="2">
    <location>
        <begin position="412"/>
        <end position="421"/>
    </location>
</feature>
<sequence length="641" mass="69694">MAATDGQIIVAAARWSDEGLYLRECVSKYKLPAVVKIIKGQYGGLGVPSLPCPGLQSTALLVSAGKRKKIVAQAVKLKEGRRVIGVGPRLAIPDSYDGFFEILSEEGRAVRCMESVSELAKRRPEAGCLVREPVRAIVARYEDDGSITADGARTIAVGETLFLAGEATLGGAKGRYLRCLDSRGDTILLGLEQKGRFSAIAKEDNISGVHTARNLLCKRLPMTVRLVHGTVPRGLKTPNHFIPELRLLSTFEEEHVFALPLQKETNSVIALPLAASLKLQLTKNEEQLKGLKEFQRLIDKCGKLLNDVANRIQVLDGKLGDSKLLKTENSLSVSSKAGYFIKKSFSSDSANYSFSTRNHSFNHRDENRLPSSHTDDCELDQIYDEIDQIYDYIRGFAPLPKTVRSPLVENQPSSSLKNLPKSSPPLSPTSAPGHIALISTSEKKPEPPPIETIPGKKTSSPIKAEKRTRRSSVATSKEPISREKNKPLTKLYIKNNSQRGTHILRQKSPSPVKDLLSSSGQGKSGSPLFNIRYKSLTNLQQAMELSGTLDSSHSGGRTSGDSGPGAKLPRSRKISRPRSLTNLVWELRGGGGGGTSGASVPDPMIVERKTVKPSRLEPGVHRKSLNKAIASGSKRSGTLYF</sequence>
<dbReference type="CTD" id="8240258"/>
<dbReference type="Pfam" id="PF12736">
    <property type="entry name" value="CABIT"/>
    <property type="match status" value="1"/>
</dbReference>
<dbReference type="EMBL" id="DS235430">
    <property type="protein sequence ID" value="EEB15619.1"/>
    <property type="molecule type" value="Genomic_DNA"/>
</dbReference>
<evidence type="ECO:0000313" key="4">
    <source>
        <dbReference type="EMBL" id="EEB15619.1"/>
    </source>
</evidence>
<evidence type="ECO:0000259" key="3">
    <source>
        <dbReference type="Pfam" id="PF12736"/>
    </source>
</evidence>
<dbReference type="RefSeq" id="XP_002428357.1">
    <property type="nucleotide sequence ID" value="XM_002428312.1"/>
</dbReference>
<reference evidence="4" key="1">
    <citation type="submission" date="2007-04" db="EMBL/GenBank/DDBJ databases">
        <title>Annotation of Pediculus humanus corporis strain USDA.</title>
        <authorList>
            <person name="Kirkness E."/>
            <person name="Hannick L."/>
            <person name="Hass B."/>
            <person name="Bruggner R."/>
            <person name="Lawson D."/>
            <person name="Bidwell S."/>
            <person name="Joardar V."/>
            <person name="Caler E."/>
            <person name="Walenz B."/>
            <person name="Inman J."/>
            <person name="Schobel S."/>
            <person name="Galinsky K."/>
            <person name="Amedeo P."/>
            <person name="Strausberg R."/>
        </authorList>
    </citation>
    <scope>NUCLEOTIDE SEQUENCE</scope>
    <source>
        <strain evidence="4">USDA</strain>
    </source>
</reference>
<dbReference type="OrthoDB" id="6077228at2759"/>
<dbReference type="InterPro" id="IPR025946">
    <property type="entry name" value="CABIT_dom"/>
</dbReference>
<dbReference type="FunCoup" id="E0VQG3">
    <property type="interactions" value="43"/>
</dbReference>
<keyword evidence="6" id="KW-1185">Reference proteome</keyword>
<dbReference type="OMA" id="VNHYHHS"/>
<evidence type="ECO:0000313" key="6">
    <source>
        <dbReference type="Proteomes" id="UP000009046"/>
    </source>
</evidence>
<feature type="domain" description="CABIT" evidence="3">
    <location>
        <begin position="31"/>
        <end position="295"/>
    </location>
</feature>
<keyword evidence="1" id="KW-0597">Phosphoprotein</keyword>
<dbReference type="PANTHER" id="PTHR14454:SF11">
    <property type="entry name" value="SERRANO, ISOFORM F"/>
    <property type="match status" value="1"/>
</dbReference>
<dbReference type="EMBL" id="AAZO01004414">
    <property type="status" value="NOT_ANNOTATED_CDS"/>
    <property type="molecule type" value="Genomic_DNA"/>
</dbReference>
<feature type="compositionally biased region" description="Low complexity" evidence="2">
    <location>
        <begin position="517"/>
        <end position="526"/>
    </location>
</feature>
<dbReference type="HOGENOM" id="CLU_007288_0_0_1"/>
<dbReference type="AlphaFoldDB" id="E0VQG3"/>
<reference evidence="5" key="3">
    <citation type="submission" date="2021-02" db="UniProtKB">
        <authorList>
            <consortium name="EnsemblMetazoa"/>
        </authorList>
    </citation>
    <scope>IDENTIFICATION</scope>
    <source>
        <strain evidence="5">USDA</strain>
    </source>
</reference>
<dbReference type="VEuPathDB" id="VectorBase:PHUM377430"/>
<dbReference type="EnsemblMetazoa" id="PHUM377430-RA">
    <property type="protein sequence ID" value="PHUM377430-PA"/>
    <property type="gene ID" value="PHUM377430"/>
</dbReference>
<evidence type="ECO:0000313" key="5">
    <source>
        <dbReference type="EnsemblMetazoa" id="PHUM377430-PA"/>
    </source>
</evidence>
<evidence type="ECO:0000256" key="1">
    <source>
        <dbReference type="ARBA" id="ARBA00022553"/>
    </source>
</evidence>
<dbReference type="KEGG" id="phu:Phum_PHUM377430"/>
<dbReference type="PANTHER" id="PTHR14454">
    <property type="entry name" value="GRB2-ASSOCIATED AND REGULATOR OF MAPK PROTEIN FAMILY MEMBER"/>
    <property type="match status" value="1"/>
</dbReference>
<dbReference type="Proteomes" id="UP000009046">
    <property type="component" value="Unassembled WGS sequence"/>
</dbReference>
<accession>E0VQG3</accession>
<dbReference type="STRING" id="121224.E0VQG3"/>